<evidence type="ECO:0000256" key="1">
    <source>
        <dbReference type="SAM" id="MobiDB-lite"/>
    </source>
</evidence>
<dbReference type="EMBL" id="CADCTR010002486">
    <property type="protein sequence ID" value="CAA9355996.1"/>
    <property type="molecule type" value="Genomic_DNA"/>
</dbReference>
<feature type="compositionally biased region" description="Basic and acidic residues" evidence="1">
    <location>
        <begin position="40"/>
        <end position="49"/>
    </location>
</feature>
<reference evidence="2" key="1">
    <citation type="submission" date="2020-02" db="EMBL/GenBank/DDBJ databases">
        <authorList>
            <person name="Meier V. D."/>
        </authorList>
    </citation>
    <scope>NUCLEOTIDE SEQUENCE</scope>
    <source>
        <strain evidence="2">AVDCRST_MAG93</strain>
    </source>
</reference>
<protein>
    <submittedName>
        <fullName evidence="2">Uncharacterized protein</fullName>
    </submittedName>
</protein>
<sequence length="92" mass="10454">MVLTRQLLQPRAHGYFSTAALSPTLSERDHAAPPQPDRPGAPEHDRPRHHDWHRALEWRWRQLPHHPALLRDTAPLGTHLLALLSPASPPAR</sequence>
<gene>
    <name evidence="2" type="ORF">AVDCRST_MAG93-7358</name>
</gene>
<evidence type="ECO:0000313" key="2">
    <source>
        <dbReference type="EMBL" id="CAA9355996.1"/>
    </source>
</evidence>
<accession>A0A6J4MDX6</accession>
<name>A0A6J4MDX6_9CHLR</name>
<proteinExistence type="predicted"/>
<feature type="region of interest" description="Disordered" evidence="1">
    <location>
        <begin position="18"/>
        <end position="49"/>
    </location>
</feature>
<organism evidence="2">
    <name type="scientific">uncultured Chloroflexia bacterium</name>
    <dbReference type="NCBI Taxonomy" id="1672391"/>
    <lineage>
        <taxon>Bacteria</taxon>
        <taxon>Bacillati</taxon>
        <taxon>Chloroflexota</taxon>
        <taxon>Chloroflexia</taxon>
        <taxon>environmental samples</taxon>
    </lineage>
</organism>
<dbReference type="AlphaFoldDB" id="A0A6J4MDX6"/>